<comment type="function">
    <text evidence="1 20">Component of the ubiquinol-cytochrome c reductase complex (complex III or cytochrome b-c1 complex) that is part of the mitochondrial respiratory chain. The b-c1 complex mediates electron transfer from ubiquinol to cytochrome c. Contributes to the generation of a proton gradient across the mitochondrial membrane that is then used for ATP synthesis.</text>
</comment>
<dbReference type="InterPro" id="IPR036150">
    <property type="entry name" value="Cyt_b/b6_C_sf"/>
</dbReference>
<keyword evidence="14" id="KW-0830">Ubiquinone</keyword>
<evidence type="ECO:0000256" key="10">
    <source>
        <dbReference type="ARBA" id="ARBA00022792"/>
    </source>
</evidence>
<dbReference type="GO" id="GO:0045275">
    <property type="term" value="C:respiratory chain complex III"/>
    <property type="evidence" value="ECO:0007669"/>
    <property type="project" value="InterPro"/>
</dbReference>
<reference evidence="23" key="1">
    <citation type="submission" date="2011-05" db="EMBL/GenBank/DDBJ databases">
        <authorList>
            <person name="TOUGARD C."/>
        </authorList>
    </citation>
    <scope>NUCLEOTIDE SEQUENCE</scope>
</reference>
<evidence type="ECO:0000259" key="22">
    <source>
        <dbReference type="PROSITE" id="PS51003"/>
    </source>
</evidence>
<feature type="binding site" evidence="18">
    <location>
        <position position="201"/>
    </location>
    <ligand>
        <name>a ubiquinone</name>
        <dbReference type="ChEBI" id="CHEBI:16389"/>
    </ligand>
</feature>
<evidence type="ECO:0000256" key="17">
    <source>
        <dbReference type="ARBA" id="ARBA00061233"/>
    </source>
</evidence>
<feature type="binding site" description="axial binding residue" evidence="19">
    <location>
        <position position="182"/>
    </location>
    <ligand>
        <name>heme b</name>
        <dbReference type="ChEBI" id="CHEBI:60344"/>
        <label>b562</label>
    </ligand>
    <ligandPart>
        <name>Fe</name>
        <dbReference type="ChEBI" id="CHEBI:18248"/>
    </ligandPart>
</feature>
<reference evidence="23" key="2">
    <citation type="journal article" date="2013" name="Biol. J. Linn. Soc. Lond.">
        <title>Exploring phylogeography and species limits in the Altai vole (Rodentia: Cricetidae).</title>
        <authorList>
            <person name="Tougard C."/>
            <person name="Montuire S."/>
            <person name="Volobouev V."/>
            <person name="Markova E."/>
            <person name="Contet J."/>
            <person name="Aniskin V."/>
            <person name="Quere J.-.P."/>
        </authorList>
    </citation>
    <scope>NUCLEOTIDE SEQUENCE</scope>
</reference>
<feature type="transmembrane region" description="Helical" evidence="20">
    <location>
        <begin position="87"/>
        <end position="107"/>
    </location>
</feature>
<accession>M1VT14</accession>
<keyword evidence="10" id="KW-0999">Mitochondrion inner membrane</keyword>
<keyword evidence="5 20" id="KW-0813">Transport</keyword>
<name>M1VT14_9RODE</name>
<evidence type="ECO:0000256" key="9">
    <source>
        <dbReference type="ARBA" id="ARBA00022723"/>
    </source>
</evidence>
<dbReference type="SUPFAM" id="SSF81648">
    <property type="entry name" value="a domain/subunit of cytochrome bc1 complex (Ubiquinol-cytochrome c reductase)"/>
    <property type="match status" value="1"/>
</dbReference>
<dbReference type="GO" id="GO:0006122">
    <property type="term" value="P:mitochondrial electron transport, ubiquinol to cytochrome c"/>
    <property type="evidence" value="ECO:0007669"/>
    <property type="project" value="TreeGrafter"/>
</dbReference>
<feature type="binding site" description="axial binding residue" evidence="19">
    <location>
        <position position="196"/>
    </location>
    <ligand>
        <name>heme b</name>
        <dbReference type="ChEBI" id="CHEBI:60344"/>
        <label>b566</label>
    </ligand>
    <ligandPart>
        <name>Fe</name>
        <dbReference type="ChEBI" id="CHEBI:18248"/>
    </ligandPart>
</feature>
<dbReference type="GO" id="GO:0005743">
    <property type="term" value="C:mitochondrial inner membrane"/>
    <property type="evidence" value="ECO:0007669"/>
    <property type="project" value="UniProtKB-SubCell"/>
</dbReference>
<dbReference type="CDD" id="cd00290">
    <property type="entry name" value="cytochrome_b_C"/>
    <property type="match status" value="1"/>
</dbReference>
<evidence type="ECO:0000256" key="18">
    <source>
        <dbReference type="PIRSR" id="PIRSR038885-1"/>
    </source>
</evidence>
<dbReference type="PANTHER" id="PTHR19271:SF16">
    <property type="entry name" value="CYTOCHROME B"/>
    <property type="match status" value="1"/>
</dbReference>
<dbReference type="InterPro" id="IPR030689">
    <property type="entry name" value="Cytochrome_b"/>
</dbReference>
<evidence type="ECO:0000256" key="13">
    <source>
        <dbReference type="ARBA" id="ARBA00023004"/>
    </source>
</evidence>
<evidence type="ECO:0000256" key="3">
    <source>
        <dbReference type="ARBA" id="ARBA00011088"/>
    </source>
</evidence>
<evidence type="ECO:0000256" key="7">
    <source>
        <dbReference type="ARBA" id="ARBA00022660"/>
    </source>
</evidence>
<evidence type="ECO:0000256" key="14">
    <source>
        <dbReference type="ARBA" id="ARBA00023075"/>
    </source>
</evidence>
<evidence type="ECO:0000256" key="1">
    <source>
        <dbReference type="ARBA" id="ARBA00002566"/>
    </source>
</evidence>
<dbReference type="FunFam" id="1.20.810.10:FF:000002">
    <property type="entry name" value="Cytochrome b"/>
    <property type="match status" value="1"/>
</dbReference>
<dbReference type="Pfam" id="PF00032">
    <property type="entry name" value="Cytochrom_B_C"/>
    <property type="match status" value="1"/>
</dbReference>
<dbReference type="CDD" id="cd00284">
    <property type="entry name" value="Cytochrome_b_N"/>
    <property type="match status" value="1"/>
</dbReference>
<keyword evidence="8 20" id="KW-0812">Transmembrane</keyword>
<feature type="transmembrane region" description="Helical" evidence="20">
    <location>
        <begin position="145"/>
        <end position="166"/>
    </location>
</feature>
<evidence type="ECO:0000256" key="11">
    <source>
        <dbReference type="ARBA" id="ARBA00022982"/>
    </source>
</evidence>
<dbReference type="PROSITE" id="PS51002">
    <property type="entry name" value="CYTB_NTER"/>
    <property type="match status" value="1"/>
</dbReference>
<dbReference type="InterPro" id="IPR005798">
    <property type="entry name" value="Cyt_b/b6_C"/>
</dbReference>
<keyword evidence="16 20" id="KW-0472">Membrane</keyword>
<keyword evidence="13 19" id="KW-0408">Iron</keyword>
<dbReference type="GO" id="GO:0046872">
    <property type="term" value="F:metal ion binding"/>
    <property type="evidence" value="ECO:0007669"/>
    <property type="project" value="UniProtKB-UniRule"/>
</dbReference>
<feature type="transmembrane region" description="Helical" evidence="20">
    <location>
        <begin position="345"/>
        <end position="369"/>
    </location>
</feature>
<feature type="domain" description="Cytochrome b/b6 C-terminal region profile" evidence="22">
    <location>
        <begin position="210"/>
        <end position="380"/>
    </location>
</feature>
<dbReference type="SUPFAM" id="SSF81342">
    <property type="entry name" value="Transmembrane di-heme cytochromes"/>
    <property type="match status" value="1"/>
</dbReference>
<gene>
    <name evidence="23" type="primary">cytB</name>
</gene>
<geneLocation type="mitochondrion" evidence="23"/>
<comment type="cofactor">
    <cofactor evidence="19">
        <name>heme</name>
        <dbReference type="ChEBI" id="CHEBI:30413"/>
    </cofactor>
    <text evidence="19">Binds 2 heme groups non-covalently.</text>
</comment>
<dbReference type="Gene3D" id="1.20.810.10">
    <property type="entry name" value="Cytochrome Bc1 Complex, Chain C"/>
    <property type="match status" value="1"/>
</dbReference>
<dbReference type="Pfam" id="PF00033">
    <property type="entry name" value="Cytochrome_B"/>
    <property type="match status" value="1"/>
</dbReference>
<keyword evidence="11 20" id="KW-0249">Electron transport</keyword>
<dbReference type="PANTHER" id="PTHR19271">
    <property type="entry name" value="CYTOCHROME B"/>
    <property type="match status" value="1"/>
</dbReference>
<evidence type="ECO:0000256" key="16">
    <source>
        <dbReference type="ARBA" id="ARBA00023136"/>
    </source>
</evidence>
<evidence type="ECO:0000259" key="21">
    <source>
        <dbReference type="PROSITE" id="PS51002"/>
    </source>
</evidence>
<evidence type="ECO:0000256" key="5">
    <source>
        <dbReference type="ARBA" id="ARBA00022448"/>
    </source>
</evidence>
<comment type="subcellular location">
    <subcellularLocation>
        <location evidence="2">Mitochondrion inner membrane</location>
        <topology evidence="2">Multi-pass membrane protein</topology>
    </subcellularLocation>
</comment>
<comment type="cofactor">
    <cofactor evidence="20">
        <name>heme b</name>
        <dbReference type="ChEBI" id="CHEBI:60344"/>
    </cofactor>
    <text evidence="20">Binds 2 heme groups non-covalently.</text>
</comment>
<feature type="transmembrane region" description="Helical" evidence="20">
    <location>
        <begin position="288"/>
        <end position="307"/>
    </location>
</feature>
<dbReference type="InterPro" id="IPR048259">
    <property type="entry name" value="Cytochrome_b_N_euk/bac"/>
</dbReference>
<comment type="subunit">
    <text evidence="3">The cytochrome bc1 complex contains 11 subunits: 3 respiratory subunits (MT-CYB, CYC1 and UQCRFS1), 2 core proteins (UQCRC1 and UQCRC2) and 6 low-molecular weight proteins (UQCRH/QCR6, UQCRB/QCR7, UQCRQ/QCR8, UQCR10/QCR9, UQCR11/QCR10 and a cleavage product of UQCRFS1). This cytochrome bc1 complex then forms a dimer.</text>
</comment>
<keyword evidence="7 20" id="KW-0679">Respiratory chain</keyword>
<dbReference type="GO" id="GO:0008121">
    <property type="term" value="F:quinol-cytochrome-c reductase activity"/>
    <property type="evidence" value="ECO:0007669"/>
    <property type="project" value="InterPro"/>
</dbReference>
<evidence type="ECO:0000256" key="15">
    <source>
        <dbReference type="ARBA" id="ARBA00023128"/>
    </source>
</evidence>
<proteinExistence type="inferred from homology"/>
<comment type="similarity">
    <text evidence="17 20">Belongs to the cytochrome b family.</text>
</comment>
<feature type="transmembrane region" description="Helical" evidence="20">
    <location>
        <begin position="113"/>
        <end position="133"/>
    </location>
</feature>
<keyword evidence="12 20" id="KW-1133">Transmembrane helix</keyword>
<dbReference type="PROSITE" id="PS51003">
    <property type="entry name" value="CYTB_CTER"/>
    <property type="match status" value="1"/>
</dbReference>
<evidence type="ECO:0000256" key="8">
    <source>
        <dbReference type="ARBA" id="ARBA00022692"/>
    </source>
</evidence>
<feature type="transmembrane region" description="Helical" evidence="20">
    <location>
        <begin position="319"/>
        <end position="339"/>
    </location>
</feature>
<feature type="domain" description="Cytochrome b/b6 N-terminal region profile" evidence="21">
    <location>
        <begin position="1"/>
        <end position="209"/>
    </location>
</feature>
<sequence length="380" mass="42795">MTIIRKKHPLIKIINHSFIDLPAPSNISSWWNFGSLLGLCLITQILTGLFLAMHYTSDTATAFSSVAHICRDVNYGWLIRYMHANGASMFFICLFLHVGRGVYYGSYNMIETWNMGIVLLFAVMATAFVGYVLPWGQMSFWGATVITNLLSAIPYIGTTLVEWIWGGFSVDKATLTRFFAFHFILPFIITALVLVHLLFLHETGSNNPTGLNSDADKIPFHPYYTVKDFLGVLILLMAFMILTLFFPDILGDPDNYTPANPLNTPPHIKPEWYFLFAYAILRSIPNKLGGVLALILSIVILAFMPLLHTSKQRALTFRPITQTMYWILVADLLVLTWIGGQPVEYPFIIIGQTASIAYFAIIVIFMPIAGMIENDIMDLD</sequence>
<keyword evidence="6 19" id="KW-0349">Heme</keyword>
<dbReference type="InterPro" id="IPR016174">
    <property type="entry name" value="Di-haem_cyt_TM"/>
</dbReference>
<dbReference type="InterPro" id="IPR048260">
    <property type="entry name" value="Cytochrome_b_C_euk/bac"/>
</dbReference>
<evidence type="ECO:0000256" key="12">
    <source>
        <dbReference type="ARBA" id="ARBA00022989"/>
    </source>
</evidence>
<keyword evidence="9 19" id="KW-0479">Metal-binding</keyword>
<organism evidence="23">
    <name type="scientific">Microtus obscurus</name>
    <name type="common">Altai voie</name>
    <dbReference type="NCBI Taxonomy" id="523745"/>
    <lineage>
        <taxon>Eukaryota</taxon>
        <taxon>Metazoa</taxon>
        <taxon>Chordata</taxon>
        <taxon>Craniata</taxon>
        <taxon>Vertebrata</taxon>
        <taxon>Euteleostomi</taxon>
        <taxon>Mammalia</taxon>
        <taxon>Eutheria</taxon>
        <taxon>Euarchontoglires</taxon>
        <taxon>Glires</taxon>
        <taxon>Rodentia</taxon>
        <taxon>Myomorpha</taxon>
        <taxon>Muroidea</taxon>
        <taxon>Cricetidae</taxon>
        <taxon>Arvicolinae</taxon>
        <taxon>Microtus</taxon>
    </lineage>
</organism>
<dbReference type="PIRSF" id="PIRSF038885">
    <property type="entry name" value="COB"/>
    <property type="match status" value="1"/>
</dbReference>
<feature type="binding site" description="axial binding residue" evidence="19">
    <location>
        <position position="83"/>
    </location>
    <ligand>
        <name>heme b</name>
        <dbReference type="ChEBI" id="CHEBI:60344"/>
        <label>b562</label>
    </ligand>
    <ligandPart>
        <name>Fe</name>
        <dbReference type="ChEBI" id="CHEBI:18248"/>
    </ligandPart>
</feature>
<evidence type="ECO:0000256" key="6">
    <source>
        <dbReference type="ARBA" id="ARBA00022617"/>
    </source>
</evidence>
<evidence type="ECO:0000256" key="20">
    <source>
        <dbReference type="RuleBase" id="RU362117"/>
    </source>
</evidence>
<dbReference type="EMBL" id="FR865401">
    <property type="protein sequence ID" value="CCA94709.1"/>
    <property type="molecule type" value="Genomic_DNA"/>
</dbReference>
<keyword evidence="15 20" id="KW-0496">Mitochondrion</keyword>
<protein>
    <recommendedName>
        <fullName evidence="4 20">Cytochrome b</fullName>
    </recommendedName>
</protein>
<dbReference type="AlphaFoldDB" id="M1VT14"/>
<feature type="binding site" description="axial binding residue" evidence="19">
    <location>
        <position position="97"/>
    </location>
    <ligand>
        <name>heme b</name>
        <dbReference type="ChEBI" id="CHEBI:60344"/>
        <label>b566</label>
    </ligand>
    <ligandPart>
        <name>Fe</name>
        <dbReference type="ChEBI" id="CHEBI:18248"/>
    </ligandPart>
</feature>
<dbReference type="GO" id="GO:0016491">
    <property type="term" value="F:oxidoreductase activity"/>
    <property type="evidence" value="ECO:0007669"/>
    <property type="project" value="UniProtKB-UniRule"/>
</dbReference>
<dbReference type="InterPro" id="IPR027387">
    <property type="entry name" value="Cytb/b6-like_sf"/>
</dbReference>
<evidence type="ECO:0000256" key="2">
    <source>
        <dbReference type="ARBA" id="ARBA00004448"/>
    </source>
</evidence>
<feature type="transmembrane region" description="Helical" evidence="20">
    <location>
        <begin position="178"/>
        <end position="200"/>
    </location>
</feature>
<feature type="transmembrane region" description="Helical" evidence="20">
    <location>
        <begin position="30"/>
        <end position="52"/>
    </location>
</feature>
<evidence type="ECO:0000313" key="23">
    <source>
        <dbReference type="EMBL" id="CCA94709.1"/>
    </source>
</evidence>
<evidence type="ECO:0000256" key="4">
    <source>
        <dbReference type="ARBA" id="ARBA00013531"/>
    </source>
</evidence>
<feature type="transmembrane region" description="Helical" evidence="20">
    <location>
        <begin position="229"/>
        <end position="246"/>
    </location>
</feature>
<dbReference type="InterPro" id="IPR005797">
    <property type="entry name" value="Cyt_b/b6_N"/>
</dbReference>
<evidence type="ECO:0000256" key="19">
    <source>
        <dbReference type="PIRSR" id="PIRSR038885-2"/>
    </source>
</evidence>